<reference evidence="3" key="1">
    <citation type="submission" date="2017-09" db="EMBL/GenBank/DDBJ databases">
        <title>Depth-based differentiation of microbial function through sediment-hosted aquifers and enrichment of novel symbionts in the deep terrestrial subsurface.</title>
        <authorList>
            <person name="Probst A.J."/>
            <person name="Ladd B."/>
            <person name="Jarett J.K."/>
            <person name="Geller-Mcgrath D.E."/>
            <person name="Sieber C.M.K."/>
            <person name="Emerson J.B."/>
            <person name="Anantharaman K."/>
            <person name="Thomas B.C."/>
            <person name="Malmstrom R."/>
            <person name="Stieglmeier M."/>
            <person name="Klingl A."/>
            <person name="Woyke T."/>
            <person name="Ryan C.M."/>
            <person name="Banfield J.F."/>
        </authorList>
    </citation>
    <scope>NUCLEOTIDE SEQUENCE [LARGE SCALE GENOMIC DNA]</scope>
</reference>
<organism evidence="2 3">
    <name type="scientific">Candidatus Desantisbacteria bacterium CG_4_10_14_0_8_um_filter_48_22</name>
    <dbReference type="NCBI Taxonomy" id="1974543"/>
    <lineage>
        <taxon>Bacteria</taxon>
        <taxon>Candidatus Desantisiibacteriota</taxon>
    </lineage>
</organism>
<keyword evidence="1" id="KW-0812">Transmembrane</keyword>
<dbReference type="Proteomes" id="UP000229307">
    <property type="component" value="Unassembled WGS sequence"/>
</dbReference>
<dbReference type="AlphaFoldDB" id="A0A2M7S5N8"/>
<keyword evidence="1" id="KW-1133">Transmembrane helix</keyword>
<comment type="caution">
    <text evidence="2">The sequence shown here is derived from an EMBL/GenBank/DDBJ whole genome shotgun (WGS) entry which is preliminary data.</text>
</comment>
<sequence>MNKSLRIIKNNGIAISVAVLLVISFLFFSYTLPAQENIAPKTAAEAISLARNTGRYLFLLFYKDKDGSFNTMKGTIEEFEKESSKKIMIYRASTANEQEKDVATKYGILKAPLPIVLSLAPNGAVTGGFPKEVSKQQLAGCLVPELTTRILKPLQEGKIVLVLLQNKNTKYNMESAKAAGDFSDEPQLKGYVEIIMADPGDAKNKEFISQIKLDENKNEAAVVFLVPPGTIAGVFSGKVTKETLFGALAACSSGGGCGSGGCK</sequence>
<dbReference type="EMBL" id="PFMR01000322">
    <property type="protein sequence ID" value="PIZ14623.1"/>
    <property type="molecule type" value="Genomic_DNA"/>
</dbReference>
<gene>
    <name evidence="2" type="ORF">COY52_11755</name>
</gene>
<dbReference type="Gene3D" id="3.40.30.10">
    <property type="entry name" value="Glutaredoxin"/>
    <property type="match status" value="1"/>
</dbReference>
<protein>
    <recommendedName>
        <fullName evidence="4">Thioredoxin domain-containing protein</fullName>
    </recommendedName>
</protein>
<name>A0A2M7S5N8_9BACT</name>
<evidence type="ECO:0008006" key="4">
    <source>
        <dbReference type="Google" id="ProtNLM"/>
    </source>
</evidence>
<proteinExistence type="predicted"/>
<accession>A0A2M7S5N8</accession>
<keyword evidence="1" id="KW-0472">Membrane</keyword>
<evidence type="ECO:0000313" key="2">
    <source>
        <dbReference type="EMBL" id="PIZ14623.1"/>
    </source>
</evidence>
<evidence type="ECO:0000313" key="3">
    <source>
        <dbReference type="Proteomes" id="UP000229307"/>
    </source>
</evidence>
<dbReference type="InterPro" id="IPR036249">
    <property type="entry name" value="Thioredoxin-like_sf"/>
</dbReference>
<feature type="transmembrane region" description="Helical" evidence="1">
    <location>
        <begin position="12"/>
        <end position="32"/>
    </location>
</feature>
<evidence type="ECO:0000256" key="1">
    <source>
        <dbReference type="SAM" id="Phobius"/>
    </source>
</evidence>
<dbReference type="SUPFAM" id="SSF52833">
    <property type="entry name" value="Thioredoxin-like"/>
    <property type="match status" value="1"/>
</dbReference>